<dbReference type="EMBL" id="CAKLPY010000002">
    <property type="protein sequence ID" value="CAH0996278.1"/>
    <property type="molecule type" value="Genomic_DNA"/>
</dbReference>
<feature type="transmembrane region" description="Helical" evidence="10">
    <location>
        <begin position="59"/>
        <end position="81"/>
    </location>
</feature>
<keyword evidence="8" id="KW-0406">Ion transport</keyword>
<feature type="transmembrane region" description="Helical" evidence="10">
    <location>
        <begin position="174"/>
        <end position="196"/>
    </location>
</feature>
<protein>
    <submittedName>
        <fullName evidence="13">Low affinity potassium transport system protein kup</fullName>
    </submittedName>
</protein>
<feature type="transmembrane region" description="Helical" evidence="10">
    <location>
        <begin position="219"/>
        <end position="239"/>
    </location>
</feature>
<keyword evidence="2" id="KW-0813">Transport</keyword>
<dbReference type="PANTHER" id="PTHR30540:SF83">
    <property type="entry name" value="K+ POTASSIUM TRANSPORTER"/>
    <property type="match status" value="1"/>
</dbReference>
<evidence type="ECO:0000256" key="8">
    <source>
        <dbReference type="ARBA" id="ARBA00023065"/>
    </source>
</evidence>
<dbReference type="InterPro" id="IPR053951">
    <property type="entry name" value="K_trans_N"/>
</dbReference>
<reference evidence="13" key="1">
    <citation type="submission" date="2021-12" db="EMBL/GenBank/DDBJ databases">
        <authorList>
            <person name="Rodrigo-Torres L."/>
            <person name="Arahal R. D."/>
            <person name="Lucena T."/>
        </authorList>
    </citation>
    <scope>NUCLEOTIDE SEQUENCE</scope>
    <source>
        <strain evidence="13">CECT 8858</strain>
    </source>
</reference>
<keyword evidence="9 10" id="KW-0472">Membrane</keyword>
<feature type="domain" description="K+ potassium transporter C-terminal" evidence="12">
    <location>
        <begin position="516"/>
        <end position="672"/>
    </location>
</feature>
<dbReference type="InterPro" id="IPR053952">
    <property type="entry name" value="K_trans_C"/>
</dbReference>
<dbReference type="PANTHER" id="PTHR30540">
    <property type="entry name" value="OSMOTIC STRESS POTASSIUM TRANSPORTER"/>
    <property type="match status" value="1"/>
</dbReference>
<gene>
    <name evidence="13" type="primary">kup</name>
    <name evidence="13" type="ORF">EMA8858_02409</name>
</gene>
<feature type="transmembrane region" description="Helical" evidence="10">
    <location>
        <begin position="461"/>
        <end position="480"/>
    </location>
</feature>
<dbReference type="RefSeq" id="WP_238806842.1">
    <property type="nucleotide sequence ID" value="NZ_CAKLPY010000002.1"/>
</dbReference>
<evidence type="ECO:0000256" key="2">
    <source>
        <dbReference type="ARBA" id="ARBA00022448"/>
    </source>
</evidence>
<evidence type="ECO:0000256" key="7">
    <source>
        <dbReference type="ARBA" id="ARBA00022989"/>
    </source>
</evidence>
<accession>A0ABM9ARF5</accession>
<evidence type="ECO:0000256" key="9">
    <source>
        <dbReference type="ARBA" id="ARBA00023136"/>
    </source>
</evidence>
<dbReference type="Proteomes" id="UP000837932">
    <property type="component" value="Unassembled WGS sequence"/>
</dbReference>
<feature type="transmembrane region" description="Helical" evidence="10">
    <location>
        <begin position="149"/>
        <end position="167"/>
    </location>
</feature>
<keyword evidence="6" id="KW-0630">Potassium</keyword>
<sequence length="704" mass="79172">MEENQTVNESGSSHHHHNIDKISAAGLLIAMGIIYGDIGTSPLYVLKAIAGSEPINEEIILGALSCVFWTLTMQTTIKYVILTLRADNRGEGGILALFALVRRHAKWLTIPAIIGASALLADGIITPPISVASAIEGLRIKFPDIEQTTIVKIVILIISLLFIVQIFGTKKVGYLFGPFMLAWFSMLAILGVVWIAKDLTVLKALNPYYAYELLVHHPGGFWILGSVFLCTTGAEALYSDLGHCGRGNIRISWIFVKICLLLNYFGQGVYVMGLNGQMLGDRNPFYNLMPEWFLPFGIFIATSAAIIASQALISGSFTLISEAIRLNFWPKIKVNYPSDQKGQIYVPSINILLWIGCVSVVLYFSKIAGEMTEKNIADALALNKNLDLAVLTKSSEVLLSSAMEAAYGLAITMTMIMTTTLMAYYLYAKKFNLWGIILFITIYFGIEGAFLIANLQKFPHGGYVSLIIAGIIALVMYIWIRAFKIKTRMTEYEKLDKYTESLKELSADITVPKYATHLVFLSNAGRASEIENKIIYSIFQKRPKRADVYWFVHVDTVDDPYTMEYKVMTVADDDVYKVNFRLGFRVPNKINLYFRRVLEDMVKCGEVDIRSRYESLNKHNVIGDFRFVVLERFLSYENELPFWEGLVMRAYFFIKQYTPSEDKWFGLDSSAVKVEKVPFVIKAIENINLKRIPWTANGSSNGGH</sequence>
<name>A0ABM9ARF5_9BACT</name>
<feature type="domain" description="K+ potassium transporter integral membrane" evidence="11">
    <location>
        <begin position="390"/>
        <end position="495"/>
    </location>
</feature>
<evidence type="ECO:0000256" key="4">
    <source>
        <dbReference type="ARBA" id="ARBA00022692"/>
    </source>
</evidence>
<feature type="transmembrane region" description="Helical" evidence="10">
    <location>
        <begin position="405"/>
        <end position="426"/>
    </location>
</feature>
<evidence type="ECO:0000256" key="10">
    <source>
        <dbReference type="SAM" id="Phobius"/>
    </source>
</evidence>
<dbReference type="Pfam" id="PF02705">
    <property type="entry name" value="K_trans"/>
    <property type="match status" value="2"/>
</dbReference>
<evidence type="ECO:0000256" key="5">
    <source>
        <dbReference type="ARBA" id="ARBA00022847"/>
    </source>
</evidence>
<feature type="transmembrane region" description="Helical" evidence="10">
    <location>
        <begin position="251"/>
        <end position="272"/>
    </location>
</feature>
<feature type="transmembrane region" description="Helical" evidence="10">
    <location>
        <begin position="107"/>
        <end position="129"/>
    </location>
</feature>
<evidence type="ECO:0000256" key="1">
    <source>
        <dbReference type="ARBA" id="ARBA00004141"/>
    </source>
</evidence>
<comment type="caution">
    <text evidence="13">The sequence shown here is derived from an EMBL/GenBank/DDBJ whole genome shotgun (WGS) entry which is preliminary data.</text>
</comment>
<proteinExistence type="predicted"/>
<evidence type="ECO:0000313" key="14">
    <source>
        <dbReference type="Proteomes" id="UP000837932"/>
    </source>
</evidence>
<organism evidence="13 14">
    <name type="scientific">Emticicia aquatica</name>
    <dbReference type="NCBI Taxonomy" id="1681835"/>
    <lineage>
        <taxon>Bacteria</taxon>
        <taxon>Pseudomonadati</taxon>
        <taxon>Bacteroidota</taxon>
        <taxon>Cytophagia</taxon>
        <taxon>Cytophagales</taxon>
        <taxon>Leadbetterellaceae</taxon>
        <taxon>Emticicia</taxon>
    </lineage>
</organism>
<feature type="transmembrane region" description="Helical" evidence="10">
    <location>
        <begin position="433"/>
        <end position="455"/>
    </location>
</feature>
<keyword evidence="7 10" id="KW-1133">Transmembrane helix</keyword>
<feature type="transmembrane region" description="Helical" evidence="10">
    <location>
        <begin position="292"/>
        <end position="324"/>
    </location>
</feature>
<evidence type="ECO:0000259" key="12">
    <source>
        <dbReference type="Pfam" id="PF22776"/>
    </source>
</evidence>
<feature type="transmembrane region" description="Helical" evidence="10">
    <location>
        <begin position="22"/>
        <end position="39"/>
    </location>
</feature>
<feature type="transmembrane region" description="Helical" evidence="10">
    <location>
        <begin position="344"/>
        <end position="364"/>
    </location>
</feature>
<feature type="domain" description="K+ potassium transporter integral membrane" evidence="11">
    <location>
        <begin position="28"/>
        <end position="366"/>
    </location>
</feature>
<dbReference type="InterPro" id="IPR003855">
    <property type="entry name" value="K+_transporter"/>
</dbReference>
<keyword evidence="5" id="KW-0769">Symport</keyword>
<keyword evidence="4 10" id="KW-0812">Transmembrane</keyword>
<keyword evidence="14" id="KW-1185">Reference proteome</keyword>
<dbReference type="Pfam" id="PF22776">
    <property type="entry name" value="K_trans_C"/>
    <property type="match status" value="1"/>
</dbReference>
<evidence type="ECO:0000313" key="13">
    <source>
        <dbReference type="EMBL" id="CAH0996278.1"/>
    </source>
</evidence>
<keyword evidence="3" id="KW-0633">Potassium transport</keyword>
<evidence type="ECO:0000259" key="11">
    <source>
        <dbReference type="Pfam" id="PF02705"/>
    </source>
</evidence>
<evidence type="ECO:0000256" key="3">
    <source>
        <dbReference type="ARBA" id="ARBA00022538"/>
    </source>
</evidence>
<evidence type="ECO:0000256" key="6">
    <source>
        <dbReference type="ARBA" id="ARBA00022958"/>
    </source>
</evidence>
<comment type="subcellular location">
    <subcellularLocation>
        <location evidence="1">Membrane</location>
        <topology evidence="1">Multi-pass membrane protein</topology>
    </subcellularLocation>
</comment>